<protein>
    <submittedName>
        <fullName evidence="3">Uncharacterized protein</fullName>
    </submittedName>
</protein>
<dbReference type="eggNOG" id="KOG1102">
    <property type="taxonomic scope" value="Eukaryota"/>
</dbReference>
<organism evidence="3 4">
    <name type="scientific">Tetranychus urticae</name>
    <name type="common">Two-spotted spider mite</name>
    <dbReference type="NCBI Taxonomy" id="32264"/>
    <lineage>
        <taxon>Eukaryota</taxon>
        <taxon>Metazoa</taxon>
        <taxon>Ecdysozoa</taxon>
        <taxon>Arthropoda</taxon>
        <taxon>Chelicerata</taxon>
        <taxon>Arachnida</taxon>
        <taxon>Acari</taxon>
        <taxon>Acariformes</taxon>
        <taxon>Trombidiformes</taxon>
        <taxon>Prostigmata</taxon>
        <taxon>Eleutherengona</taxon>
        <taxon>Raphignathae</taxon>
        <taxon>Tetranychoidea</taxon>
        <taxon>Tetranychidae</taxon>
        <taxon>Tetranychus</taxon>
    </lineage>
</organism>
<dbReference type="PANTHER" id="PTHR47728">
    <property type="entry name" value="RAB GTPASE-ACTIVATING PROTEIN 1-LIKE"/>
    <property type="match status" value="1"/>
</dbReference>
<keyword evidence="4" id="KW-1185">Reference proteome</keyword>
<dbReference type="AlphaFoldDB" id="T1K371"/>
<dbReference type="Proteomes" id="UP000015104">
    <property type="component" value="Unassembled WGS sequence"/>
</dbReference>
<dbReference type="HOGENOM" id="CLU_2187218_0_0_1"/>
<name>T1K371_TETUR</name>
<reference evidence="4" key="1">
    <citation type="submission" date="2011-08" db="EMBL/GenBank/DDBJ databases">
        <authorList>
            <person name="Rombauts S."/>
        </authorList>
    </citation>
    <scope>NUCLEOTIDE SEQUENCE</scope>
    <source>
        <strain evidence="4">London</strain>
    </source>
</reference>
<reference evidence="3" key="2">
    <citation type="submission" date="2015-06" db="UniProtKB">
        <authorList>
            <consortium name="EnsemblMetazoa"/>
        </authorList>
    </citation>
    <scope>IDENTIFICATION</scope>
</reference>
<sequence length="109" mass="12591">MSIYGENLKWVGVTVCELSVTKEDKVDSLQKELLATKKLLVDTEEEKKRLEEEISQVKEVFRRATAKTDVDIKRDAKIIGQYKEICSKLSERPEQEQSSLDFPDDNLSR</sequence>
<feature type="coiled-coil region" evidence="1">
    <location>
        <begin position="26"/>
        <end position="67"/>
    </location>
</feature>
<dbReference type="PANTHER" id="PTHR47728:SF1">
    <property type="entry name" value="RAB GTPASE ACTIVATING PROTEIN 1 LIKE"/>
    <property type="match status" value="1"/>
</dbReference>
<evidence type="ECO:0000256" key="1">
    <source>
        <dbReference type="SAM" id="Coils"/>
    </source>
</evidence>
<proteinExistence type="predicted"/>
<dbReference type="EnsemblMetazoa" id="tetur04g07620.1">
    <property type="protein sequence ID" value="tetur04g07620.1"/>
    <property type="gene ID" value="tetur04g07620"/>
</dbReference>
<evidence type="ECO:0000313" key="3">
    <source>
        <dbReference type="EnsemblMetazoa" id="tetur04g07620.1"/>
    </source>
</evidence>
<evidence type="ECO:0000256" key="2">
    <source>
        <dbReference type="SAM" id="MobiDB-lite"/>
    </source>
</evidence>
<keyword evidence="1" id="KW-0175">Coiled coil</keyword>
<dbReference type="STRING" id="32264.T1K371"/>
<feature type="region of interest" description="Disordered" evidence="2">
    <location>
        <begin position="90"/>
        <end position="109"/>
    </location>
</feature>
<dbReference type="EMBL" id="CAEY01001374">
    <property type="status" value="NOT_ANNOTATED_CDS"/>
    <property type="molecule type" value="Genomic_DNA"/>
</dbReference>
<evidence type="ECO:0000313" key="4">
    <source>
        <dbReference type="Proteomes" id="UP000015104"/>
    </source>
</evidence>
<accession>T1K371</accession>